<keyword evidence="5" id="KW-1185">Reference proteome</keyword>
<comment type="caution">
    <text evidence="4">The sequence shown here is derived from an EMBL/GenBank/DDBJ whole genome shotgun (WGS) entry which is preliminary data.</text>
</comment>
<evidence type="ECO:0000313" key="4">
    <source>
        <dbReference type="EMBL" id="ORC91893.1"/>
    </source>
</evidence>
<dbReference type="GeneID" id="39982081"/>
<reference evidence="4 5" key="1">
    <citation type="submission" date="2017-03" db="EMBL/GenBank/DDBJ databases">
        <title>An alternative strategy for trypanosome survival in the mammalian bloodstream revealed through genome and transcriptome analysis of the ubiquitous bovine parasite Trypanosoma (Megatrypanum) theileri.</title>
        <authorList>
            <person name="Kelly S."/>
            <person name="Ivens A."/>
            <person name="Mott A."/>
            <person name="O'Neill E."/>
            <person name="Emms D."/>
            <person name="Macleod O."/>
            <person name="Voorheis P."/>
            <person name="Matthews J."/>
            <person name="Matthews K."/>
            <person name="Carrington M."/>
        </authorList>
    </citation>
    <scope>NUCLEOTIDE SEQUENCE [LARGE SCALE GENOMIC DNA]</scope>
    <source>
        <strain evidence="4">Edinburgh</strain>
    </source>
</reference>
<feature type="signal peptide" evidence="3">
    <location>
        <begin position="1"/>
        <end position="32"/>
    </location>
</feature>
<keyword evidence="1" id="KW-0175">Coiled coil</keyword>
<sequence length="464" mass="52340">MTTMFVQLRGVVYLLVLLQFCVCVCLAGVSGAKSEVEQAEGGLKRWLEDVEKQLPGAKSCQNVWEEHNKKYKEQADRVVNLTKEMEEIVRKTKELGKKWEPSGSSVAEQADAEEMIAFVDTVSKNVSENKKVIAAARLTVEEARKLVDCTTFLGNLEDLITDNKKENLNYWKGELEEEIKKSLTIERQESIRELIRKSKETEDDVGKLVDKLRLNKVRSAGYSREVIMNLGNATDAVQTAVEKFESLKEEVEKKKSGFKEKVDELRKTRVSVTARRQISTVEPKVSSNESGEYPAKEVEWKATAGGSSGASPVTGASGREYGVPLNTNEIVQKLNEEVEKEKKILEQKKIEEKKALEEKIKAEIRRKEEEERARLAAEEERAAKERARVAEEEKKAAEEKARQDEERARMEAEKKAKEEKARLEAERLAKEKAKQKKKDGSSPALVHSSLILLVLSVLGCTLVC</sequence>
<evidence type="ECO:0000256" key="1">
    <source>
        <dbReference type="SAM" id="Coils"/>
    </source>
</evidence>
<evidence type="ECO:0000256" key="3">
    <source>
        <dbReference type="SAM" id="SignalP"/>
    </source>
</evidence>
<gene>
    <name evidence="4" type="ORF">TM35_000041070</name>
</gene>
<proteinExistence type="predicted"/>
<dbReference type="RefSeq" id="XP_028885959.1">
    <property type="nucleotide sequence ID" value="XM_029022301.1"/>
</dbReference>
<feature type="region of interest" description="Disordered" evidence="2">
    <location>
        <begin position="366"/>
        <end position="443"/>
    </location>
</feature>
<dbReference type="VEuPathDB" id="TriTrypDB:TM35_000041070"/>
<protein>
    <submittedName>
        <fullName evidence="4">Uncharacterized protein</fullName>
    </submittedName>
</protein>
<evidence type="ECO:0000256" key="2">
    <source>
        <dbReference type="SAM" id="MobiDB-lite"/>
    </source>
</evidence>
<dbReference type="Proteomes" id="UP000192257">
    <property type="component" value="Unassembled WGS sequence"/>
</dbReference>
<dbReference type="EMBL" id="NBCO01000004">
    <property type="protein sequence ID" value="ORC91893.1"/>
    <property type="molecule type" value="Genomic_DNA"/>
</dbReference>
<feature type="chain" id="PRO_5013298335" evidence="3">
    <location>
        <begin position="33"/>
        <end position="464"/>
    </location>
</feature>
<evidence type="ECO:0000313" key="5">
    <source>
        <dbReference type="Proteomes" id="UP000192257"/>
    </source>
</evidence>
<organism evidence="4 5">
    <name type="scientific">Trypanosoma theileri</name>
    <dbReference type="NCBI Taxonomy" id="67003"/>
    <lineage>
        <taxon>Eukaryota</taxon>
        <taxon>Discoba</taxon>
        <taxon>Euglenozoa</taxon>
        <taxon>Kinetoplastea</taxon>
        <taxon>Metakinetoplastina</taxon>
        <taxon>Trypanosomatida</taxon>
        <taxon>Trypanosomatidae</taxon>
        <taxon>Trypanosoma</taxon>
    </lineage>
</organism>
<accession>A0A1X0P5G9</accession>
<feature type="compositionally biased region" description="Basic and acidic residues" evidence="2">
    <location>
        <begin position="366"/>
        <end position="432"/>
    </location>
</feature>
<keyword evidence="3" id="KW-0732">Signal</keyword>
<dbReference type="AlphaFoldDB" id="A0A1X0P5G9"/>
<feature type="coiled-coil region" evidence="1">
    <location>
        <begin position="230"/>
        <end position="268"/>
    </location>
</feature>
<name>A0A1X0P5G9_9TRYP</name>